<reference evidence="1 2" key="1">
    <citation type="submission" date="2018-03" db="EMBL/GenBank/DDBJ databases">
        <title>Whole genome sequencing of Histamine producing bacteria.</title>
        <authorList>
            <person name="Butler K."/>
        </authorList>
    </citation>
    <scope>NUCLEOTIDE SEQUENCE [LARGE SCALE GENOMIC DNA]</scope>
    <source>
        <strain evidence="1 2">DSM 19138</strain>
    </source>
</reference>
<organism evidence="1 2">
    <name type="scientific">Photobacterium rosenbergii</name>
    <dbReference type="NCBI Taxonomy" id="294936"/>
    <lineage>
        <taxon>Bacteria</taxon>
        <taxon>Pseudomonadati</taxon>
        <taxon>Pseudomonadota</taxon>
        <taxon>Gammaproteobacteria</taxon>
        <taxon>Vibrionales</taxon>
        <taxon>Vibrionaceae</taxon>
        <taxon>Photobacterium</taxon>
    </lineage>
</organism>
<dbReference type="Proteomes" id="UP000241346">
    <property type="component" value="Unassembled WGS sequence"/>
</dbReference>
<evidence type="ECO:0000313" key="2">
    <source>
        <dbReference type="Proteomes" id="UP000241346"/>
    </source>
</evidence>
<protein>
    <submittedName>
        <fullName evidence="1">Uncharacterized protein</fullName>
    </submittedName>
</protein>
<accession>A0A2T3NHN8</accession>
<proteinExistence type="predicted"/>
<comment type="caution">
    <text evidence="1">The sequence shown here is derived from an EMBL/GenBank/DDBJ whole genome shotgun (WGS) entry which is preliminary data.</text>
</comment>
<dbReference type="RefSeq" id="WP_107297736.1">
    <property type="nucleotide sequence ID" value="NZ_PYMB01000002.1"/>
</dbReference>
<gene>
    <name evidence="1" type="ORF">C9J01_08660</name>
</gene>
<evidence type="ECO:0000313" key="1">
    <source>
        <dbReference type="EMBL" id="PSW14493.1"/>
    </source>
</evidence>
<dbReference type="EMBL" id="PYMB01000002">
    <property type="protein sequence ID" value="PSW14493.1"/>
    <property type="molecule type" value="Genomic_DNA"/>
</dbReference>
<dbReference type="OrthoDB" id="9869550at2"/>
<sequence>MSKDYYKACISSLTEEELSAIISLYALEYHQGEAAYVVDENIGVWLSDLNFEELPCYKNTLGIYTIEESVLKALISKGLLTARETGTSDKGSCGQLFSSYQIIPKAKSKIRSWLALHEVKLPILVDYNY</sequence>
<dbReference type="AlphaFoldDB" id="A0A2T3NHN8"/>
<name>A0A2T3NHN8_9GAMM</name>